<feature type="coiled-coil region" evidence="5">
    <location>
        <begin position="1115"/>
        <end position="1162"/>
    </location>
</feature>
<name>A0AAV9N3D7_9EURO</name>
<dbReference type="FunFam" id="3.40.50.300:FF:001660">
    <property type="entry name" value="NF-X1 finger and helicase protein, putative"/>
    <property type="match status" value="1"/>
</dbReference>
<dbReference type="PANTHER" id="PTHR43392">
    <property type="entry name" value="AAA-TYPE ATPASE FAMILY PROTEIN / ANKYRIN REPEAT FAMILY PROTEIN"/>
    <property type="match status" value="1"/>
</dbReference>
<comment type="similarity">
    <text evidence="1">Belongs to the CbxX/CfxQ family.</text>
</comment>
<keyword evidence="2" id="KW-0547">Nucleotide-binding</keyword>
<evidence type="ECO:0000313" key="8">
    <source>
        <dbReference type="EMBL" id="KAK5048890.1"/>
    </source>
</evidence>
<feature type="compositionally biased region" description="Low complexity" evidence="6">
    <location>
        <begin position="1195"/>
        <end position="1210"/>
    </location>
</feature>
<evidence type="ECO:0000256" key="5">
    <source>
        <dbReference type="SAM" id="Coils"/>
    </source>
</evidence>
<dbReference type="InterPro" id="IPR003959">
    <property type="entry name" value="ATPase_AAA_core"/>
</dbReference>
<keyword evidence="5" id="KW-0175">Coiled coil</keyword>
<feature type="compositionally biased region" description="Polar residues" evidence="6">
    <location>
        <begin position="1211"/>
        <end position="1234"/>
    </location>
</feature>
<dbReference type="CDD" id="cd00009">
    <property type="entry name" value="AAA"/>
    <property type="match status" value="1"/>
</dbReference>
<dbReference type="Proteomes" id="UP001358417">
    <property type="component" value="Unassembled WGS sequence"/>
</dbReference>
<comment type="caution">
    <text evidence="8">The sequence shown here is derived from an EMBL/GenBank/DDBJ whole genome shotgun (WGS) entry which is preliminary data.</text>
</comment>
<protein>
    <recommendedName>
        <fullName evidence="7">AAA+ ATPase domain-containing protein</fullName>
    </recommendedName>
</protein>
<proteinExistence type="inferred from homology"/>
<dbReference type="FunFam" id="1.10.8.60:FF:000160">
    <property type="entry name" value="WGS project CABT00000000 data, contig 2.55"/>
    <property type="match status" value="1"/>
</dbReference>
<dbReference type="RefSeq" id="XP_064704095.1">
    <property type="nucleotide sequence ID" value="XM_064848881.1"/>
</dbReference>
<dbReference type="GO" id="GO:0004386">
    <property type="term" value="F:helicase activity"/>
    <property type="evidence" value="ECO:0007669"/>
    <property type="project" value="InterPro"/>
</dbReference>
<keyword evidence="4" id="KW-0067">ATP-binding</keyword>
<dbReference type="Gene3D" id="3.40.50.300">
    <property type="entry name" value="P-loop containing nucleotide triphosphate hydrolases"/>
    <property type="match status" value="4"/>
</dbReference>
<feature type="domain" description="AAA+ ATPase" evidence="7">
    <location>
        <begin position="1289"/>
        <end position="1425"/>
    </location>
</feature>
<dbReference type="Gene3D" id="1.10.8.60">
    <property type="match status" value="2"/>
</dbReference>
<dbReference type="Pfam" id="PF17866">
    <property type="entry name" value="AAA_lid_6"/>
    <property type="match status" value="1"/>
</dbReference>
<feature type="domain" description="AAA+ ATPase" evidence="7">
    <location>
        <begin position="1567"/>
        <end position="1711"/>
    </location>
</feature>
<dbReference type="InterPro" id="IPR027417">
    <property type="entry name" value="P-loop_NTPase"/>
</dbReference>
<dbReference type="EMBL" id="JAVRRD010000020">
    <property type="protein sequence ID" value="KAK5048890.1"/>
    <property type="molecule type" value="Genomic_DNA"/>
</dbReference>
<evidence type="ECO:0000256" key="3">
    <source>
        <dbReference type="ARBA" id="ARBA00022806"/>
    </source>
</evidence>
<dbReference type="CDD" id="cd17936">
    <property type="entry name" value="EEXXEc_NFX1"/>
    <property type="match status" value="1"/>
</dbReference>
<sequence>MSDRSVRLSKYFSLIEKGERKVEKVSDATLFLEALCKQQDPLFCIERLVSSPHALASLQNSIRFDLSTKFLNGPIERFLTYLRTPGIEQLCNGQFLRKIISSLVDPPTFWNAFVNGHNQKVLTEASDVAFAWMLLQLLTSPSCGDDIHKTARNAIDDRSLLESPSLEVRTLGYKVQNVLDIRSTDLSQFGDHKPGGRHDNDFEDFRKISILPTPDEIASTEQPFYREAHQIYEAESEHRPAMHYDNQFRLLREDFLAELRNDLQVAQGRRRGKRTAGLISGLTFKGMDCGTETRKKLCSLTFLCEKDVPQMTGIPKSGRMAFLTNNKNVLKHQSFGCLVQGTDIVAFASVDRNESLLAEDIPVLALQVVESEAVTRVLTRAKQATPFHFIVVDTAVFAYDSILQRLQEKSDFPLSGCLLSSEPLLQSLEIGSKLSSMVEKLRATQGQNIHRVMGISKTVSLDQSQFESLMVGLVHTLSLIQGPPGTGKSFIGALLAKIFHDHTNETILIICYTNHALDQFLEDLMDIGIPDESIVRLGSKSSERTKKLGLAEQSAHRRGPRLPWAFIYELKDELKDLEQKLRRTLARYQQDVTYDHLMQYLEFSDDASCYDAFLLPEQEDRMQRVGKGGQKAGKYYLINRWVYGQNAGIFQHEVEEQHSNIWKMPLQSRTELLKGWTRNIHREHLEEIVPLFQAFNRIQREIDDSIYQTKNSDIFTTKRIIACTTTAAAKYTQALEAAKAGIILVEEAGEILESHVLTAMTKNTKQLVLIGDHKQLRPKVNNYNLTVEKGDGFDLNRSMFERLVLQGYPHTTLSKQHRMCPEISRLIRRLTYPDLLDAEKTLNRPKLRGFQSNVMFVNHERPELDLSGVSEARDPTMKASKQNPFEIEMVLKCIRYLGQQGYGTDKIVVLVPYLGQLHLLRRELSKNNDPVLNDLDSHDLVRAGLITPASANMKKRQILISTIDNYQGEERDIVISSLTRSNDRGDVGFMAAPERLNVLLSRARNALIVIGNFKTFRESRKAKVSWQPLFDLLNEKWRSYKNLENLTLSVPMEVVLILVRRHSGVVFTSVPNGVTSSMTIRKWTVVALLKAHVLRNIGTVGNATTVRQSYALNKKVEEQRKQRDFELELKRQERQKQHARQLAEIQQNIDEQKQIMKDVADEKERQSLLAQKLKDLEQIQVMVKRAKEPLPPVRMPSNPSPSSSSRLPTSQIQTQDPTQINNPQSAETRSLESASRNEWERQKEIEGQSDTSLDALMSMIGLEEVKSKFLSIKVKVDTVVRQNTSLKDERFSAALLGNPGTGKTTVARLYAKFLCSVGVIPGDTFVETSGSRLASDGIPGCKKHLEEICNGSGGALFIDEAYQLVSGQNYGGSQVLDFLLTEVENLTGKVVFILASYSKNIEAFFAHNPGIPSRFPIEFQFRDYKDIELQYILRHRIEQKYGGRMEIEGGIDSLYTRIVSRRIGRGRERDGFGNARAIHNEFSRIADRQAKRLQQQRREGLHPDDMVLKKEDLLGSEPSSVLSDNVALTKLQKLTGLESVKSAVQSLLDTIQFNYRRELEEKQLVEYSLNKVFVGNPGTGKTTVAKLYGQILADMGFLSSGEVVVKNPSDFIGNILGASESTTKAILASTVGKVLVIDEAYILSRGSSSTGGMSSSDPYKTAVIDTIVAEVQSVPGDNRCVLLLGYKDQIEAIFQNVNPGLSRRFPIDSAFHFEDYTDSDLQEILELKLAQIGFDATQEAKKVVLEYLRLARNKPHFGNTGKVDILLDRAKIEHQKRL</sequence>
<evidence type="ECO:0000256" key="4">
    <source>
        <dbReference type="ARBA" id="ARBA00022840"/>
    </source>
</evidence>
<dbReference type="Pfam" id="PF00004">
    <property type="entry name" value="AAA"/>
    <property type="match status" value="2"/>
</dbReference>
<dbReference type="InterPro" id="IPR003593">
    <property type="entry name" value="AAA+_ATPase"/>
</dbReference>
<keyword evidence="3" id="KW-0378">Hydrolase</keyword>
<dbReference type="InterPro" id="IPR047187">
    <property type="entry name" value="SF1_C_Upf1"/>
</dbReference>
<dbReference type="InterPro" id="IPR041627">
    <property type="entry name" value="AAA_lid_6"/>
</dbReference>
<reference evidence="8 9" key="1">
    <citation type="submission" date="2023-08" db="EMBL/GenBank/DDBJ databases">
        <title>Black Yeasts Isolated from many extreme environments.</title>
        <authorList>
            <person name="Coleine C."/>
            <person name="Stajich J.E."/>
            <person name="Selbmann L."/>
        </authorList>
    </citation>
    <scope>NUCLEOTIDE SEQUENCE [LARGE SCALE GENOMIC DNA]</scope>
    <source>
        <strain evidence="8 9">CCFEE 5792</strain>
    </source>
</reference>
<dbReference type="CDD" id="cd18808">
    <property type="entry name" value="SF1_C_Upf1"/>
    <property type="match status" value="1"/>
</dbReference>
<accession>A0AAV9N3D7</accession>
<keyword evidence="3" id="KW-0347">Helicase</keyword>
<dbReference type="PRINTS" id="PR00819">
    <property type="entry name" value="CBXCFQXSUPER"/>
</dbReference>
<dbReference type="PANTHER" id="PTHR43392:SF2">
    <property type="entry name" value="AAA-TYPE ATPASE FAMILY PROTEIN _ ANKYRIN REPEAT FAMILY PROTEIN"/>
    <property type="match status" value="1"/>
</dbReference>
<dbReference type="InterPro" id="IPR050773">
    <property type="entry name" value="CbxX/CfxQ_RuBisCO_ESX"/>
</dbReference>
<keyword evidence="9" id="KW-1185">Reference proteome</keyword>
<dbReference type="SUPFAM" id="SSF52540">
    <property type="entry name" value="P-loop containing nucleoside triphosphate hydrolases"/>
    <property type="match status" value="3"/>
</dbReference>
<feature type="region of interest" description="Disordered" evidence="6">
    <location>
        <begin position="1185"/>
        <end position="1247"/>
    </location>
</feature>
<dbReference type="FunFam" id="3.40.50.300:FF:000216">
    <property type="entry name" value="Type VII secretion ATPase EccA"/>
    <property type="match status" value="1"/>
</dbReference>
<dbReference type="SMART" id="SM00382">
    <property type="entry name" value="AAA"/>
    <property type="match status" value="3"/>
</dbReference>
<evidence type="ECO:0000256" key="2">
    <source>
        <dbReference type="ARBA" id="ARBA00022741"/>
    </source>
</evidence>
<dbReference type="GeneID" id="89973488"/>
<evidence type="ECO:0000259" key="7">
    <source>
        <dbReference type="SMART" id="SM00382"/>
    </source>
</evidence>
<organism evidence="8 9">
    <name type="scientific">Exophiala bonariae</name>
    <dbReference type="NCBI Taxonomy" id="1690606"/>
    <lineage>
        <taxon>Eukaryota</taxon>
        <taxon>Fungi</taxon>
        <taxon>Dikarya</taxon>
        <taxon>Ascomycota</taxon>
        <taxon>Pezizomycotina</taxon>
        <taxon>Eurotiomycetes</taxon>
        <taxon>Chaetothyriomycetidae</taxon>
        <taxon>Chaetothyriales</taxon>
        <taxon>Herpotrichiellaceae</taxon>
        <taxon>Exophiala</taxon>
    </lineage>
</organism>
<feature type="domain" description="AAA+ ATPase" evidence="7">
    <location>
        <begin position="474"/>
        <end position="781"/>
    </location>
</feature>
<dbReference type="GO" id="GO:0005524">
    <property type="term" value="F:ATP binding"/>
    <property type="evidence" value="ECO:0007669"/>
    <property type="project" value="UniProtKB-KW"/>
</dbReference>
<dbReference type="InterPro" id="IPR000641">
    <property type="entry name" value="CbxX/CfxQ"/>
</dbReference>
<dbReference type="InterPro" id="IPR041677">
    <property type="entry name" value="DNA2/NAM7_AAA_11"/>
</dbReference>
<dbReference type="InterPro" id="IPR041679">
    <property type="entry name" value="DNA2/NAM7-like_C"/>
</dbReference>
<dbReference type="Pfam" id="PF13086">
    <property type="entry name" value="AAA_11"/>
    <property type="match status" value="1"/>
</dbReference>
<evidence type="ECO:0000256" key="6">
    <source>
        <dbReference type="SAM" id="MobiDB-lite"/>
    </source>
</evidence>
<evidence type="ECO:0000313" key="9">
    <source>
        <dbReference type="Proteomes" id="UP001358417"/>
    </source>
</evidence>
<gene>
    <name evidence="8" type="ORF">LTR84_005310</name>
</gene>
<evidence type="ECO:0000256" key="1">
    <source>
        <dbReference type="ARBA" id="ARBA00010378"/>
    </source>
</evidence>
<dbReference type="Pfam" id="PF13087">
    <property type="entry name" value="AAA_12"/>
    <property type="match status" value="1"/>
</dbReference>
<feature type="compositionally biased region" description="Basic and acidic residues" evidence="6">
    <location>
        <begin position="1235"/>
        <end position="1246"/>
    </location>
</feature>
<dbReference type="GO" id="GO:0016887">
    <property type="term" value="F:ATP hydrolysis activity"/>
    <property type="evidence" value="ECO:0007669"/>
    <property type="project" value="InterPro"/>
</dbReference>